<dbReference type="AlphaFoldDB" id="A0A9P4Q7Z3"/>
<keyword evidence="3" id="KW-1185">Reference proteome</keyword>
<evidence type="ECO:0000313" key="2">
    <source>
        <dbReference type="EMBL" id="KAF2721250.1"/>
    </source>
</evidence>
<name>A0A9P4Q7Z3_9PEZI</name>
<sequence length="216" mass="24832">MRDAAAISKCNDDGKDSLSDIHAHFWPSHPQKGKAFGDSSRETHTLHASEMMPDQLTYVILFRNANPRWDDEQIIFTKSNLELLPVHLEGKDITEGEGPGSSIKKDASHVSNQQSGHIQEIRGTETIPDWYKISHFKLLEPYSSELCLVMEQKWKRADKSGMEYHGKRRPVSWDASLKHRWAVVEFARTTRLEVAEAFLESLRSRSWERNLARMST</sequence>
<dbReference type="Proteomes" id="UP000799441">
    <property type="component" value="Unassembled WGS sequence"/>
</dbReference>
<protein>
    <submittedName>
        <fullName evidence="2">Uncharacterized protein</fullName>
    </submittedName>
</protein>
<organism evidence="2 3">
    <name type="scientific">Polychaeton citri CBS 116435</name>
    <dbReference type="NCBI Taxonomy" id="1314669"/>
    <lineage>
        <taxon>Eukaryota</taxon>
        <taxon>Fungi</taxon>
        <taxon>Dikarya</taxon>
        <taxon>Ascomycota</taxon>
        <taxon>Pezizomycotina</taxon>
        <taxon>Dothideomycetes</taxon>
        <taxon>Dothideomycetidae</taxon>
        <taxon>Capnodiales</taxon>
        <taxon>Capnodiaceae</taxon>
        <taxon>Polychaeton</taxon>
    </lineage>
</organism>
<comment type="caution">
    <text evidence="2">The sequence shown here is derived from an EMBL/GenBank/DDBJ whole genome shotgun (WGS) entry which is preliminary data.</text>
</comment>
<accession>A0A9P4Q7Z3</accession>
<proteinExistence type="predicted"/>
<reference evidence="2" key="1">
    <citation type="journal article" date="2020" name="Stud. Mycol.">
        <title>101 Dothideomycetes genomes: a test case for predicting lifestyles and emergence of pathogens.</title>
        <authorList>
            <person name="Haridas S."/>
            <person name="Albert R."/>
            <person name="Binder M."/>
            <person name="Bloem J."/>
            <person name="Labutti K."/>
            <person name="Salamov A."/>
            <person name="Andreopoulos B."/>
            <person name="Baker S."/>
            <person name="Barry K."/>
            <person name="Bills G."/>
            <person name="Bluhm B."/>
            <person name="Cannon C."/>
            <person name="Castanera R."/>
            <person name="Culley D."/>
            <person name="Daum C."/>
            <person name="Ezra D."/>
            <person name="Gonzalez J."/>
            <person name="Henrissat B."/>
            <person name="Kuo A."/>
            <person name="Liang C."/>
            <person name="Lipzen A."/>
            <person name="Lutzoni F."/>
            <person name="Magnuson J."/>
            <person name="Mondo S."/>
            <person name="Nolan M."/>
            <person name="Ohm R."/>
            <person name="Pangilinan J."/>
            <person name="Park H.-J."/>
            <person name="Ramirez L."/>
            <person name="Alfaro M."/>
            <person name="Sun H."/>
            <person name="Tritt A."/>
            <person name="Yoshinaga Y."/>
            <person name="Zwiers L.-H."/>
            <person name="Turgeon B."/>
            <person name="Goodwin S."/>
            <person name="Spatafora J."/>
            <person name="Crous P."/>
            <person name="Grigoriev I."/>
        </authorList>
    </citation>
    <scope>NUCLEOTIDE SEQUENCE</scope>
    <source>
        <strain evidence="2">CBS 116435</strain>
    </source>
</reference>
<gene>
    <name evidence="2" type="ORF">K431DRAFT_224781</name>
</gene>
<dbReference type="EMBL" id="MU003792">
    <property type="protein sequence ID" value="KAF2721250.1"/>
    <property type="molecule type" value="Genomic_DNA"/>
</dbReference>
<dbReference type="OrthoDB" id="2563155at2759"/>
<evidence type="ECO:0000256" key="1">
    <source>
        <dbReference type="SAM" id="MobiDB-lite"/>
    </source>
</evidence>
<evidence type="ECO:0000313" key="3">
    <source>
        <dbReference type="Proteomes" id="UP000799441"/>
    </source>
</evidence>
<feature type="region of interest" description="Disordered" evidence="1">
    <location>
        <begin position="92"/>
        <end position="117"/>
    </location>
</feature>